<evidence type="ECO:0000313" key="4">
    <source>
        <dbReference type="EMBL" id="CAA9265338.1"/>
    </source>
</evidence>
<organism evidence="4">
    <name type="scientific">uncultured Chthoniobacterales bacterium</name>
    <dbReference type="NCBI Taxonomy" id="1836801"/>
    <lineage>
        <taxon>Bacteria</taxon>
        <taxon>Pseudomonadati</taxon>
        <taxon>Verrucomicrobiota</taxon>
        <taxon>Spartobacteria</taxon>
        <taxon>Chthoniobacterales</taxon>
        <taxon>environmental samples</taxon>
    </lineage>
</organism>
<name>A0A6J4J073_9BACT</name>
<proteinExistence type="predicted"/>
<dbReference type="GO" id="GO:0016773">
    <property type="term" value="F:phosphotransferase activity, alcohol group as acceptor"/>
    <property type="evidence" value="ECO:0007669"/>
    <property type="project" value="InterPro"/>
</dbReference>
<evidence type="ECO:0000256" key="1">
    <source>
        <dbReference type="ARBA" id="ARBA00022679"/>
    </source>
</evidence>
<gene>
    <name evidence="4" type="ORF">AVDCRST_MAG42-3154</name>
</gene>
<sequence>MTPARLERILGQASSKRVLVIGDLMLDEFVWGKVGRISPEAPVPVVEVTGESFYPGGAANVARNLRDFVQSAAVVGLIGEDRGGRQLRQLLDDGGIDTAQIIEDPSYQTIVKTRIIARQQQVVRVDREQIRPPSSDQVQRVVGAIGEVLSDFDAVIFEDYGKGFLDAALVQEVSRAAAERGKVVTADPNPRHPIAWRNITAVKPNRSEAFLAAGIPLEDPADDPVADAALLKVGATLREKWDSKYLLITLGEQGMMLFDGGESHHIPTKARQVFDVSGAGDTAIALFTLALCCEASALEAAEIANHASAVVVGKLGTATVSRDELIDSFREDGSS</sequence>
<dbReference type="GO" id="GO:0033785">
    <property type="term" value="F:heptose 7-phosphate kinase activity"/>
    <property type="evidence" value="ECO:0007669"/>
    <property type="project" value="TreeGrafter"/>
</dbReference>
<keyword evidence="2 4" id="KW-0418">Kinase</keyword>
<reference evidence="4" key="1">
    <citation type="submission" date="2020-02" db="EMBL/GenBank/DDBJ databases">
        <authorList>
            <person name="Meier V. D."/>
        </authorList>
    </citation>
    <scope>NUCLEOTIDE SEQUENCE</scope>
    <source>
        <strain evidence="4">AVDCRST_MAG42</strain>
    </source>
</reference>
<dbReference type="AlphaFoldDB" id="A0A6J4J073"/>
<dbReference type="Gene3D" id="3.40.1190.20">
    <property type="match status" value="1"/>
</dbReference>
<dbReference type="Pfam" id="PF00294">
    <property type="entry name" value="PfkB"/>
    <property type="match status" value="1"/>
</dbReference>
<dbReference type="InterPro" id="IPR011913">
    <property type="entry name" value="RfaE_dom_I"/>
</dbReference>
<accession>A0A6J4J073</accession>
<dbReference type="GO" id="GO:0005829">
    <property type="term" value="C:cytosol"/>
    <property type="evidence" value="ECO:0007669"/>
    <property type="project" value="TreeGrafter"/>
</dbReference>
<keyword evidence="1 4" id="KW-0808">Transferase</keyword>
<dbReference type="PANTHER" id="PTHR46969">
    <property type="entry name" value="BIFUNCTIONAL PROTEIN HLDE"/>
    <property type="match status" value="1"/>
</dbReference>
<dbReference type="GO" id="GO:0033786">
    <property type="term" value="F:heptose-1-phosphate adenylyltransferase activity"/>
    <property type="evidence" value="ECO:0007669"/>
    <property type="project" value="TreeGrafter"/>
</dbReference>
<dbReference type="InterPro" id="IPR029056">
    <property type="entry name" value="Ribokinase-like"/>
</dbReference>
<dbReference type="PANTHER" id="PTHR46969:SF1">
    <property type="entry name" value="BIFUNCTIONAL PROTEIN HLDE"/>
    <property type="match status" value="1"/>
</dbReference>
<evidence type="ECO:0000256" key="2">
    <source>
        <dbReference type="ARBA" id="ARBA00022777"/>
    </source>
</evidence>
<protein>
    <submittedName>
        <fullName evidence="4">ADP-heptose synthase / D-glycero-beta-D-manno-heptose 7-phosphate kinase</fullName>
        <ecNumber evidence="4">2.7.-.-</ecNumber>
    </submittedName>
</protein>
<dbReference type="CDD" id="cd01172">
    <property type="entry name" value="RfaE_like"/>
    <property type="match status" value="1"/>
</dbReference>
<dbReference type="SUPFAM" id="SSF53613">
    <property type="entry name" value="Ribokinase-like"/>
    <property type="match status" value="1"/>
</dbReference>
<feature type="domain" description="Carbohydrate kinase PfkB" evidence="3">
    <location>
        <begin position="16"/>
        <end position="319"/>
    </location>
</feature>
<dbReference type="EC" id="2.7.-.-" evidence="4"/>
<dbReference type="EMBL" id="CADCTA010000107">
    <property type="protein sequence ID" value="CAA9265338.1"/>
    <property type="molecule type" value="Genomic_DNA"/>
</dbReference>
<evidence type="ECO:0000259" key="3">
    <source>
        <dbReference type="Pfam" id="PF00294"/>
    </source>
</evidence>
<dbReference type="InterPro" id="IPR011611">
    <property type="entry name" value="PfkB_dom"/>
</dbReference>